<dbReference type="Pfam" id="PF01872">
    <property type="entry name" value="RibD_C"/>
    <property type="match status" value="1"/>
</dbReference>
<dbReference type="RefSeq" id="WP_194501503.1">
    <property type="nucleotide sequence ID" value="NZ_JADIVZ010000001.1"/>
</dbReference>
<name>A0A930UYB5_9ACTN</name>
<evidence type="ECO:0000313" key="3">
    <source>
        <dbReference type="Proteomes" id="UP000656804"/>
    </source>
</evidence>
<dbReference type="GO" id="GO:0009231">
    <property type="term" value="P:riboflavin biosynthetic process"/>
    <property type="evidence" value="ECO:0007669"/>
    <property type="project" value="InterPro"/>
</dbReference>
<dbReference type="SUPFAM" id="SSF53597">
    <property type="entry name" value="Dihydrofolate reductase-like"/>
    <property type="match status" value="1"/>
</dbReference>
<dbReference type="Gene3D" id="3.40.430.10">
    <property type="entry name" value="Dihydrofolate Reductase, subunit A"/>
    <property type="match status" value="1"/>
</dbReference>
<dbReference type="Proteomes" id="UP000656804">
    <property type="component" value="Unassembled WGS sequence"/>
</dbReference>
<feature type="domain" description="Bacterial bifunctional deaminase-reductase C-terminal" evidence="1">
    <location>
        <begin position="8"/>
        <end position="188"/>
    </location>
</feature>
<organism evidence="2 3">
    <name type="scientific">Nocardioides acrostichi</name>
    <dbReference type="NCBI Taxonomy" id="2784339"/>
    <lineage>
        <taxon>Bacteria</taxon>
        <taxon>Bacillati</taxon>
        <taxon>Actinomycetota</taxon>
        <taxon>Actinomycetes</taxon>
        <taxon>Propionibacteriales</taxon>
        <taxon>Nocardioidaceae</taxon>
        <taxon>Nocardioides</taxon>
    </lineage>
</organism>
<keyword evidence="3" id="KW-1185">Reference proteome</keyword>
<dbReference type="EMBL" id="JADIVZ010000001">
    <property type="protein sequence ID" value="MBF4160245.1"/>
    <property type="molecule type" value="Genomic_DNA"/>
</dbReference>
<reference evidence="2" key="1">
    <citation type="submission" date="2020-11" db="EMBL/GenBank/DDBJ databases">
        <title>Nocardioides sp. CBS4Y-1, whole genome shotgun sequence.</title>
        <authorList>
            <person name="Tuo L."/>
        </authorList>
    </citation>
    <scope>NUCLEOTIDE SEQUENCE</scope>
    <source>
        <strain evidence="2">CBS4Y-1</strain>
    </source>
</reference>
<dbReference type="AlphaFoldDB" id="A0A930UYB5"/>
<protein>
    <submittedName>
        <fullName evidence="2">Dihydrofolate reductase family protein</fullName>
    </submittedName>
</protein>
<dbReference type="InterPro" id="IPR002734">
    <property type="entry name" value="RibDG_C"/>
</dbReference>
<dbReference type="InterPro" id="IPR024072">
    <property type="entry name" value="DHFR-like_dom_sf"/>
</dbReference>
<comment type="caution">
    <text evidence="2">The sequence shown here is derived from an EMBL/GenBank/DDBJ whole genome shotgun (WGS) entry which is preliminary data.</text>
</comment>
<proteinExistence type="predicted"/>
<accession>A0A930UYB5</accession>
<sequence>MSRLRVHNLCVSLDGYAAGTHVTLEKPIGDARALFSLVRHGSIHGIGGSDDPVGLDDVLTSTWAQNIGAEIMGRRKFGPQAGPWKPDDDWRGWWGEEPPFLTPVVVLTHHPREPLEFENGTVFHFVDADAPTALGMARELAGGLDVRRGGGPSTVRQFLEADLVDFLHIAVVPVTVGQGGSLLGGIEHVRELFDIETVPSASGVEHQLWNRRARESSASTPR</sequence>
<evidence type="ECO:0000259" key="1">
    <source>
        <dbReference type="Pfam" id="PF01872"/>
    </source>
</evidence>
<dbReference type="GO" id="GO:0008703">
    <property type="term" value="F:5-amino-6-(5-phosphoribosylamino)uracil reductase activity"/>
    <property type="evidence" value="ECO:0007669"/>
    <property type="project" value="InterPro"/>
</dbReference>
<evidence type="ECO:0000313" key="2">
    <source>
        <dbReference type="EMBL" id="MBF4160245.1"/>
    </source>
</evidence>
<gene>
    <name evidence="2" type="ORF">ISG29_00980</name>
</gene>